<comment type="caution">
    <text evidence="1">The sequence shown here is derived from an EMBL/GenBank/DDBJ whole genome shotgun (WGS) entry which is preliminary data.</text>
</comment>
<dbReference type="EMBL" id="AMCI01007332">
    <property type="protein sequence ID" value="EJW92807.1"/>
    <property type="molecule type" value="Genomic_DNA"/>
</dbReference>
<organism evidence="1">
    <name type="scientific">gut metagenome</name>
    <dbReference type="NCBI Taxonomy" id="749906"/>
    <lineage>
        <taxon>unclassified sequences</taxon>
        <taxon>metagenomes</taxon>
        <taxon>organismal metagenomes</taxon>
    </lineage>
</organism>
<proteinExistence type="predicted"/>
<evidence type="ECO:0000313" key="1">
    <source>
        <dbReference type="EMBL" id="EJW92807.1"/>
    </source>
</evidence>
<name>J9FTB0_9ZZZZ</name>
<protein>
    <submittedName>
        <fullName evidence="1">Uncharacterized protein</fullName>
    </submittedName>
</protein>
<dbReference type="AlphaFoldDB" id="J9FTB0"/>
<accession>J9FTB0</accession>
<gene>
    <name evidence="1" type="ORF">EVA_19087</name>
</gene>
<sequence length="35" mass="3780">MVFSLQEQSCTATCLNASNSVRDGNLKSGIHSRQP</sequence>
<reference evidence="1" key="1">
    <citation type="journal article" date="2012" name="PLoS ONE">
        <title>Gene sets for utilization of primary and secondary nutrition supplies in the distal gut of endangered iberian lynx.</title>
        <authorList>
            <person name="Alcaide M."/>
            <person name="Messina E."/>
            <person name="Richter M."/>
            <person name="Bargiela R."/>
            <person name="Peplies J."/>
            <person name="Huws S.A."/>
            <person name="Newbold C.J."/>
            <person name="Golyshin P.N."/>
            <person name="Simon M.A."/>
            <person name="Lopez G."/>
            <person name="Yakimov M.M."/>
            <person name="Ferrer M."/>
        </authorList>
    </citation>
    <scope>NUCLEOTIDE SEQUENCE</scope>
</reference>